<dbReference type="InterPro" id="IPR036866">
    <property type="entry name" value="RibonucZ/Hydroxyglut_hydro"/>
</dbReference>
<evidence type="ECO:0000313" key="3">
    <source>
        <dbReference type="EMBL" id="SMX53480.1"/>
    </source>
</evidence>
<dbReference type="RefSeq" id="WP_087861413.1">
    <property type="nucleotide sequence ID" value="NZ_LT859958.1"/>
</dbReference>
<dbReference type="CDD" id="cd07709">
    <property type="entry name" value="flavodiiron_proteins_MBL-fold"/>
    <property type="match status" value="1"/>
</dbReference>
<accession>A0A1Y6K628</accession>
<dbReference type="GO" id="GO:0046872">
    <property type="term" value="F:metal ion binding"/>
    <property type="evidence" value="ECO:0007669"/>
    <property type="project" value="InterPro"/>
</dbReference>
<dbReference type="AlphaFoldDB" id="A0A1Y6K628"/>
<dbReference type="Proteomes" id="UP000195514">
    <property type="component" value="Chromosome I"/>
</dbReference>
<dbReference type="EMBL" id="LT859958">
    <property type="protein sequence ID" value="SMX53480.1"/>
    <property type="molecule type" value="Genomic_DNA"/>
</dbReference>
<dbReference type="InterPro" id="IPR008254">
    <property type="entry name" value="Flavodoxin/NO_synth"/>
</dbReference>
<dbReference type="GO" id="GO:0010181">
    <property type="term" value="F:FMN binding"/>
    <property type="evidence" value="ECO:0007669"/>
    <property type="project" value="InterPro"/>
</dbReference>
<reference evidence="4" key="1">
    <citation type="submission" date="2017-05" db="EMBL/GenBank/DDBJ databases">
        <authorList>
            <person name="Kirkegaard R."/>
            <person name="Mcilroy J S."/>
        </authorList>
    </citation>
    <scope>NUCLEOTIDE SEQUENCE [LARGE SCALE GENOMIC DNA]</scope>
</reference>
<dbReference type="Gene3D" id="3.60.15.10">
    <property type="entry name" value="Ribonuclease Z/Hydroxyacylglutathione hydrolase-like"/>
    <property type="match status" value="1"/>
</dbReference>
<comment type="similarity">
    <text evidence="1">In the N-terminal section; belongs to the zinc metallo-hydrolase group 3 family.</text>
</comment>
<dbReference type="OrthoDB" id="9807946at2"/>
<dbReference type="SUPFAM" id="SSF56281">
    <property type="entry name" value="Metallo-hydrolase/oxidoreductase"/>
    <property type="match status" value="1"/>
</dbReference>
<dbReference type="InterPro" id="IPR001279">
    <property type="entry name" value="Metallo-B-lactamas"/>
</dbReference>
<feature type="domain" description="Flavodoxin-like" evidence="2">
    <location>
        <begin position="256"/>
        <end position="393"/>
    </location>
</feature>
<dbReference type="KEGG" id="abat:CFX1CAM_0414"/>
<dbReference type="SMART" id="SM00849">
    <property type="entry name" value="Lactamase_B"/>
    <property type="match status" value="1"/>
</dbReference>
<organism evidence="3 4">
    <name type="scientific">Candidatus Brevifilum fermentans</name>
    <dbReference type="NCBI Taxonomy" id="1986204"/>
    <lineage>
        <taxon>Bacteria</taxon>
        <taxon>Bacillati</taxon>
        <taxon>Chloroflexota</taxon>
        <taxon>Anaerolineae</taxon>
        <taxon>Anaerolineales</taxon>
        <taxon>Anaerolineaceae</taxon>
        <taxon>Candidatus Brevifilum</taxon>
    </lineage>
</organism>
<dbReference type="InterPro" id="IPR016440">
    <property type="entry name" value="Rubredoxin-O_OxRdtase"/>
</dbReference>
<dbReference type="InterPro" id="IPR045761">
    <property type="entry name" value="ODP_dom"/>
</dbReference>
<sequence length="400" mass="44551">MKPIEIRPGIYWVGVNDRVTDLFEGLWPISQVGVSYNAYLVKDEKTALIDLSKEMLSDDYLSQLSAVVDLASVDYVVINHMEPDHSGALKRMLEFAPNAQILGMPKAIDMLKDFYGLEENTTRLSNNQELSLGKYTLRFVYTPLVHWPETMMTYLVEEGILFSCDGFGGYGALDGGVFDDDYADLAFFETEALRYFSNIVAAFSKSVLSALKKFVDMPIRMIAPSHGLIWRADPARIIDLYRTWSEYHLNPAEVGITILFGTMYRNTEHALNAALQGIAAQGVPVSVHDVRKTHVSYILPDLWTQRGVLVAAPTYEGKLFPTAMDVLMMADRKHIANKTPAYLGSKAWSGGAQADFARIAEKLGWQVLNSMDFLGGPTQEDLVRAREIGSQLARAVKSTA</sequence>
<dbReference type="PROSITE" id="PS50902">
    <property type="entry name" value="FLAVODOXIN_LIKE"/>
    <property type="match status" value="1"/>
</dbReference>
<dbReference type="PIRSF" id="PIRSF005243">
    <property type="entry name" value="ROO"/>
    <property type="match status" value="1"/>
</dbReference>
<protein>
    <submittedName>
        <fullName evidence="3">Anaerobic nitric oxide reductase flavorubredoxin</fullName>
    </submittedName>
</protein>
<proteinExistence type="inferred from homology"/>
<dbReference type="PANTHER" id="PTHR43717:SF1">
    <property type="entry name" value="ANAEROBIC NITRIC OXIDE REDUCTASE FLAVORUBREDOXIN"/>
    <property type="match status" value="1"/>
</dbReference>
<dbReference type="Gene3D" id="3.40.50.360">
    <property type="match status" value="1"/>
</dbReference>
<evidence type="ECO:0000256" key="1">
    <source>
        <dbReference type="ARBA" id="ARBA00007121"/>
    </source>
</evidence>
<keyword evidence="4" id="KW-1185">Reference proteome</keyword>
<evidence type="ECO:0000259" key="2">
    <source>
        <dbReference type="PROSITE" id="PS50902"/>
    </source>
</evidence>
<name>A0A1Y6K628_9CHLR</name>
<dbReference type="SUPFAM" id="SSF52218">
    <property type="entry name" value="Flavoproteins"/>
    <property type="match status" value="1"/>
</dbReference>
<dbReference type="PANTHER" id="PTHR43717">
    <property type="entry name" value="ANAEROBIC NITRIC OXIDE REDUCTASE FLAVORUBREDOXIN"/>
    <property type="match status" value="1"/>
</dbReference>
<dbReference type="GO" id="GO:0009055">
    <property type="term" value="F:electron transfer activity"/>
    <property type="evidence" value="ECO:0007669"/>
    <property type="project" value="InterPro"/>
</dbReference>
<gene>
    <name evidence="3" type="primary">norV</name>
    <name evidence="3" type="ORF">CFX1CAM_0414</name>
</gene>
<evidence type="ECO:0000313" key="4">
    <source>
        <dbReference type="Proteomes" id="UP000195514"/>
    </source>
</evidence>
<dbReference type="GO" id="GO:0016491">
    <property type="term" value="F:oxidoreductase activity"/>
    <property type="evidence" value="ECO:0007669"/>
    <property type="project" value="InterPro"/>
</dbReference>
<dbReference type="InterPro" id="IPR029039">
    <property type="entry name" value="Flavoprotein-like_sf"/>
</dbReference>
<dbReference type="Pfam" id="PF19583">
    <property type="entry name" value="ODP"/>
    <property type="match status" value="1"/>
</dbReference>